<name>A0AAV6TI59_9ARAC</name>
<accession>A0AAV6TI59</accession>
<organism evidence="1 2">
    <name type="scientific">Oedothorax gibbosus</name>
    <dbReference type="NCBI Taxonomy" id="931172"/>
    <lineage>
        <taxon>Eukaryota</taxon>
        <taxon>Metazoa</taxon>
        <taxon>Ecdysozoa</taxon>
        <taxon>Arthropoda</taxon>
        <taxon>Chelicerata</taxon>
        <taxon>Arachnida</taxon>
        <taxon>Araneae</taxon>
        <taxon>Araneomorphae</taxon>
        <taxon>Entelegynae</taxon>
        <taxon>Araneoidea</taxon>
        <taxon>Linyphiidae</taxon>
        <taxon>Erigoninae</taxon>
        <taxon>Oedothorax</taxon>
    </lineage>
</organism>
<dbReference type="AlphaFoldDB" id="A0AAV6TI59"/>
<gene>
    <name evidence="1" type="ORF">JTE90_005642</name>
</gene>
<comment type="caution">
    <text evidence="1">The sequence shown here is derived from an EMBL/GenBank/DDBJ whole genome shotgun (WGS) entry which is preliminary data.</text>
</comment>
<reference evidence="1 2" key="1">
    <citation type="journal article" date="2022" name="Nat. Ecol. Evol.">
        <title>A masculinizing supergene underlies an exaggerated male reproductive morph in a spider.</title>
        <authorList>
            <person name="Hendrickx F."/>
            <person name="De Corte Z."/>
            <person name="Sonet G."/>
            <person name="Van Belleghem S.M."/>
            <person name="Kostlbacher S."/>
            <person name="Vangestel C."/>
        </authorList>
    </citation>
    <scope>NUCLEOTIDE SEQUENCE [LARGE SCALE GENOMIC DNA]</scope>
    <source>
        <strain evidence="1">W744_W776</strain>
    </source>
</reference>
<proteinExistence type="predicted"/>
<keyword evidence="2" id="KW-1185">Reference proteome</keyword>
<sequence length="103" mass="11687">MLNIQVSVPPEVDMPSISVCNLNNIKPRTTCGSLGGFCSNPRMFKLTPNVCHLFLPICEDNKFHKGFTAIAYTRFFRERCLNQTVIDIMRAPLDDFFQCKIVG</sequence>
<dbReference type="Proteomes" id="UP000827092">
    <property type="component" value="Unassembled WGS sequence"/>
</dbReference>
<protein>
    <submittedName>
        <fullName evidence="1">Uncharacterized protein</fullName>
    </submittedName>
</protein>
<evidence type="ECO:0000313" key="2">
    <source>
        <dbReference type="Proteomes" id="UP000827092"/>
    </source>
</evidence>
<evidence type="ECO:0000313" key="1">
    <source>
        <dbReference type="EMBL" id="KAG8171549.1"/>
    </source>
</evidence>
<dbReference type="EMBL" id="JAFNEN010003846">
    <property type="protein sequence ID" value="KAG8171549.1"/>
    <property type="molecule type" value="Genomic_DNA"/>
</dbReference>